<dbReference type="STRING" id="767769.A0A1L9UZU6"/>
<evidence type="ECO:0000313" key="1">
    <source>
        <dbReference type="EMBL" id="OJJ77235.1"/>
    </source>
</evidence>
<name>A0A1L9UZU6_ASPBC</name>
<dbReference type="AlphaFoldDB" id="A0A1L9UZU6"/>
<dbReference type="EMBL" id="KV878679">
    <property type="protein sequence ID" value="OJJ77235.1"/>
    <property type="molecule type" value="Genomic_DNA"/>
</dbReference>
<accession>A0A1L9UZU6</accession>
<proteinExistence type="predicted"/>
<keyword evidence="2" id="KW-1185">Reference proteome</keyword>
<dbReference type="VEuPathDB" id="FungiDB:ASPBRDRAFT_190561"/>
<organism evidence="1 2">
    <name type="scientific">Aspergillus brasiliensis (strain CBS 101740 / IMI 381727 / IBT 21946)</name>
    <dbReference type="NCBI Taxonomy" id="767769"/>
    <lineage>
        <taxon>Eukaryota</taxon>
        <taxon>Fungi</taxon>
        <taxon>Dikarya</taxon>
        <taxon>Ascomycota</taxon>
        <taxon>Pezizomycotina</taxon>
        <taxon>Eurotiomycetes</taxon>
        <taxon>Eurotiomycetidae</taxon>
        <taxon>Eurotiales</taxon>
        <taxon>Aspergillaceae</taxon>
        <taxon>Aspergillus</taxon>
        <taxon>Aspergillus subgen. Circumdati</taxon>
    </lineage>
</organism>
<dbReference type="RefSeq" id="XP_067484482.1">
    <property type="nucleotide sequence ID" value="XM_067620253.1"/>
</dbReference>
<protein>
    <submittedName>
        <fullName evidence="1">Uncharacterized protein</fullName>
    </submittedName>
</protein>
<dbReference type="OMA" id="NIGENEH"/>
<dbReference type="OrthoDB" id="4453902at2759"/>
<sequence>MSVFRFHLSQEAKRQNIQDKIIATHAEIEKYSTEYLKPWQLLRLKIDAFEVTINRKDIIKFRPCFFSPLSTDTIRTSLSKKQPNKINISDGNISEYAERGNPCSDTVTTMQCPLILDLFRDKYATSVRKGFCLDSLTTLRECGATSKGKWKQQPGLELVEKLSTERWQILRILEDLEHEVPHAVCDIRQNIEVNKKKGLTVAEVKAIMRIMAVRIGLDCYRRHSIMPILAISYLNPKQGRILQAHYTGHRVVIQYTKVLELDGLEHHPIELFLRYYCSQPIGKTANKRQKELSLE</sequence>
<gene>
    <name evidence="1" type="ORF">ASPBRDRAFT_190561</name>
</gene>
<dbReference type="Proteomes" id="UP000184499">
    <property type="component" value="Unassembled WGS sequence"/>
</dbReference>
<dbReference type="GeneID" id="93572741"/>
<evidence type="ECO:0000313" key="2">
    <source>
        <dbReference type="Proteomes" id="UP000184499"/>
    </source>
</evidence>
<reference evidence="2" key="1">
    <citation type="journal article" date="2017" name="Genome Biol.">
        <title>Comparative genomics reveals high biological diversity and specific adaptations in the industrially and medically important fungal genus Aspergillus.</title>
        <authorList>
            <person name="de Vries R.P."/>
            <person name="Riley R."/>
            <person name="Wiebenga A."/>
            <person name="Aguilar-Osorio G."/>
            <person name="Amillis S."/>
            <person name="Uchima C.A."/>
            <person name="Anderluh G."/>
            <person name="Asadollahi M."/>
            <person name="Askin M."/>
            <person name="Barry K."/>
            <person name="Battaglia E."/>
            <person name="Bayram O."/>
            <person name="Benocci T."/>
            <person name="Braus-Stromeyer S.A."/>
            <person name="Caldana C."/>
            <person name="Canovas D."/>
            <person name="Cerqueira G.C."/>
            <person name="Chen F."/>
            <person name="Chen W."/>
            <person name="Choi C."/>
            <person name="Clum A."/>
            <person name="Dos Santos R.A."/>
            <person name="Damasio A.R."/>
            <person name="Diallinas G."/>
            <person name="Emri T."/>
            <person name="Fekete E."/>
            <person name="Flipphi M."/>
            <person name="Freyberg S."/>
            <person name="Gallo A."/>
            <person name="Gournas C."/>
            <person name="Habgood R."/>
            <person name="Hainaut M."/>
            <person name="Harispe M.L."/>
            <person name="Henrissat B."/>
            <person name="Hilden K.S."/>
            <person name="Hope R."/>
            <person name="Hossain A."/>
            <person name="Karabika E."/>
            <person name="Karaffa L."/>
            <person name="Karanyi Z."/>
            <person name="Krasevec N."/>
            <person name="Kuo A."/>
            <person name="Kusch H."/>
            <person name="LaButti K."/>
            <person name="Lagendijk E.L."/>
            <person name="Lapidus A."/>
            <person name="Levasseur A."/>
            <person name="Lindquist E."/>
            <person name="Lipzen A."/>
            <person name="Logrieco A.F."/>
            <person name="MacCabe A."/>
            <person name="Maekelae M.R."/>
            <person name="Malavazi I."/>
            <person name="Melin P."/>
            <person name="Meyer V."/>
            <person name="Mielnichuk N."/>
            <person name="Miskei M."/>
            <person name="Molnar A.P."/>
            <person name="Mule G."/>
            <person name="Ngan C.Y."/>
            <person name="Orejas M."/>
            <person name="Orosz E."/>
            <person name="Ouedraogo J.P."/>
            <person name="Overkamp K.M."/>
            <person name="Park H.-S."/>
            <person name="Perrone G."/>
            <person name="Piumi F."/>
            <person name="Punt P.J."/>
            <person name="Ram A.F."/>
            <person name="Ramon A."/>
            <person name="Rauscher S."/>
            <person name="Record E."/>
            <person name="Riano-Pachon D.M."/>
            <person name="Robert V."/>
            <person name="Roehrig J."/>
            <person name="Ruller R."/>
            <person name="Salamov A."/>
            <person name="Salih N.S."/>
            <person name="Samson R.A."/>
            <person name="Sandor E."/>
            <person name="Sanguinetti M."/>
            <person name="Schuetze T."/>
            <person name="Sepcic K."/>
            <person name="Shelest E."/>
            <person name="Sherlock G."/>
            <person name="Sophianopoulou V."/>
            <person name="Squina F.M."/>
            <person name="Sun H."/>
            <person name="Susca A."/>
            <person name="Todd R.B."/>
            <person name="Tsang A."/>
            <person name="Unkles S.E."/>
            <person name="van de Wiele N."/>
            <person name="van Rossen-Uffink D."/>
            <person name="Oliveira J.V."/>
            <person name="Vesth T.C."/>
            <person name="Visser J."/>
            <person name="Yu J.-H."/>
            <person name="Zhou M."/>
            <person name="Andersen M.R."/>
            <person name="Archer D.B."/>
            <person name="Baker S.E."/>
            <person name="Benoit I."/>
            <person name="Brakhage A.A."/>
            <person name="Braus G.H."/>
            <person name="Fischer R."/>
            <person name="Frisvad J.C."/>
            <person name="Goldman G.H."/>
            <person name="Houbraken J."/>
            <person name="Oakley B."/>
            <person name="Pocsi I."/>
            <person name="Scazzocchio C."/>
            <person name="Seiboth B."/>
            <person name="vanKuyk P.A."/>
            <person name="Wortman J."/>
            <person name="Dyer P.S."/>
            <person name="Grigoriev I.V."/>
        </authorList>
    </citation>
    <scope>NUCLEOTIDE SEQUENCE [LARGE SCALE GENOMIC DNA]</scope>
    <source>
        <strain evidence="2">CBS 101740 / IMI 381727 / IBT 21946</strain>
    </source>
</reference>